<keyword evidence="1" id="KW-0812">Transmembrane</keyword>
<accession>A0A0K6IR88</accession>
<gene>
    <name evidence="2" type="ORF">Ga0061065_11345</name>
</gene>
<feature type="transmembrane region" description="Helical" evidence="1">
    <location>
        <begin position="53"/>
        <end position="71"/>
    </location>
</feature>
<feature type="transmembrane region" description="Helical" evidence="1">
    <location>
        <begin position="104"/>
        <end position="123"/>
    </location>
</feature>
<evidence type="ECO:0000313" key="3">
    <source>
        <dbReference type="Proteomes" id="UP000182769"/>
    </source>
</evidence>
<dbReference type="RefSeq" id="WP_055464256.1">
    <property type="nucleotide sequence ID" value="NZ_CYHG01000013.1"/>
</dbReference>
<sequence length="134" mass="15172">MAKRFSITRSEQRYYDTLCRSYRPILILNHLGLMAVIAWWHLMLSDIQLKHPLLLLSAILLPLALSLWGSLNGSYKGAIGVCFISLFYFTSGVTHWFHPTLWPIGMSEALLGAGLFCLGMLYARWKGLSELPVT</sequence>
<feature type="transmembrane region" description="Helical" evidence="1">
    <location>
        <begin position="21"/>
        <end position="41"/>
    </location>
</feature>
<evidence type="ECO:0000313" key="2">
    <source>
        <dbReference type="EMBL" id="CUB05852.1"/>
    </source>
</evidence>
<proteinExistence type="predicted"/>
<keyword evidence="3" id="KW-1185">Reference proteome</keyword>
<dbReference type="AlphaFoldDB" id="A0A0K6IR88"/>
<dbReference type="Proteomes" id="UP000182769">
    <property type="component" value="Unassembled WGS sequence"/>
</dbReference>
<organism evidence="2 3">
    <name type="scientific">Marinomonas fungiae</name>
    <dbReference type="NCBI Taxonomy" id="1137284"/>
    <lineage>
        <taxon>Bacteria</taxon>
        <taxon>Pseudomonadati</taxon>
        <taxon>Pseudomonadota</taxon>
        <taxon>Gammaproteobacteria</taxon>
        <taxon>Oceanospirillales</taxon>
        <taxon>Oceanospirillaceae</taxon>
        <taxon>Marinomonas</taxon>
    </lineage>
</organism>
<keyword evidence="1" id="KW-1133">Transmembrane helix</keyword>
<evidence type="ECO:0000256" key="1">
    <source>
        <dbReference type="SAM" id="Phobius"/>
    </source>
</evidence>
<dbReference type="STRING" id="1137284.GCA_001418205_03227"/>
<name>A0A0K6IR88_9GAMM</name>
<dbReference type="Pfam" id="PF09842">
    <property type="entry name" value="DUF2069"/>
    <property type="match status" value="1"/>
</dbReference>
<dbReference type="InterPro" id="IPR018643">
    <property type="entry name" value="DUF2069_membrane"/>
</dbReference>
<keyword evidence="1" id="KW-0472">Membrane</keyword>
<feature type="transmembrane region" description="Helical" evidence="1">
    <location>
        <begin position="78"/>
        <end position="98"/>
    </location>
</feature>
<reference evidence="3" key="1">
    <citation type="submission" date="2015-08" db="EMBL/GenBank/DDBJ databases">
        <authorList>
            <person name="Varghese N."/>
        </authorList>
    </citation>
    <scope>NUCLEOTIDE SEQUENCE [LARGE SCALE GENOMIC DNA]</scope>
    <source>
        <strain evidence="3">JCM 18476</strain>
    </source>
</reference>
<dbReference type="OrthoDB" id="5738125at2"/>
<dbReference type="EMBL" id="CYHG01000013">
    <property type="protein sequence ID" value="CUB05852.1"/>
    <property type="molecule type" value="Genomic_DNA"/>
</dbReference>
<protein>
    <submittedName>
        <fullName evidence="2">Uncharacterized membrane protein</fullName>
    </submittedName>
</protein>